<gene>
    <name evidence="2" type="ORF">EVAR_7845_1</name>
</gene>
<feature type="region of interest" description="Disordered" evidence="1">
    <location>
        <begin position="36"/>
        <end position="63"/>
    </location>
</feature>
<dbReference type="Proteomes" id="UP000299102">
    <property type="component" value="Unassembled WGS sequence"/>
</dbReference>
<protein>
    <submittedName>
        <fullName evidence="2">Uncharacterized protein</fullName>
    </submittedName>
</protein>
<keyword evidence="3" id="KW-1185">Reference proteome</keyword>
<evidence type="ECO:0000313" key="2">
    <source>
        <dbReference type="EMBL" id="GBP17852.1"/>
    </source>
</evidence>
<dbReference type="EMBL" id="BGZK01000091">
    <property type="protein sequence ID" value="GBP17852.1"/>
    <property type="molecule type" value="Genomic_DNA"/>
</dbReference>
<evidence type="ECO:0000313" key="3">
    <source>
        <dbReference type="Proteomes" id="UP000299102"/>
    </source>
</evidence>
<name>A0A4C1TUZ8_EUMVA</name>
<sequence>MEKAIVGRRISIYNRLGRGSAGGGAGVGRAAISAGGGRGAGGLPREIGNPREQDADRRGRRPADGGCCAYILMRGCRWAGAARAGGPVVIATRDAAASPAVLQ</sequence>
<feature type="compositionally biased region" description="Basic and acidic residues" evidence="1">
    <location>
        <begin position="48"/>
        <end position="63"/>
    </location>
</feature>
<comment type="caution">
    <text evidence="2">The sequence shown here is derived from an EMBL/GenBank/DDBJ whole genome shotgun (WGS) entry which is preliminary data.</text>
</comment>
<proteinExistence type="predicted"/>
<organism evidence="2 3">
    <name type="scientific">Eumeta variegata</name>
    <name type="common">Bagworm moth</name>
    <name type="synonym">Eumeta japonica</name>
    <dbReference type="NCBI Taxonomy" id="151549"/>
    <lineage>
        <taxon>Eukaryota</taxon>
        <taxon>Metazoa</taxon>
        <taxon>Ecdysozoa</taxon>
        <taxon>Arthropoda</taxon>
        <taxon>Hexapoda</taxon>
        <taxon>Insecta</taxon>
        <taxon>Pterygota</taxon>
        <taxon>Neoptera</taxon>
        <taxon>Endopterygota</taxon>
        <taxon>Lepidoptera</taxon>
        <taxon>Glossata</taxon>
        <taxon>Ditrysia</taxon>
        <taxon>Tineoidea</taxon>
        <taxon>Psychidae</taxon>
        <taxon>Oiketicinae</taxon>
        <taxon>Eumeta</taxon>
    </lineage>
</organism>
<accession>A0A4C1TUZ8</accession>
<dbReference type="AlphaFoldDB" id="A0A4C1TUZ8"/>
<reference evidence="2 3" key="1">
    <citation type="journal article" date="2019" name="Commun. Biol.">
        <title>The bagworm genome reveals a unique fibroin gene that provides high tensile strength.</title>
        <authorList>
            <person name="Kono N."/>
            <person name="Nakamura H."/>
            <person name="Ohtoshi R."/>
            <person name="Tomita M."/>
            <person name="Numata K."/>
            <person name="Arakawa K."/>
        </authorList>
    </citation>
    <scope>NUCLEOTIDE SEQUENCE [LARGE SCALE GENOMIC DNA]</scope>
</reference>
<evidence type="ECO:0000256" key="1">
    <source>
        <dbReference type="SAM" id="MobiDB-lite"/>
    </source>
</evidence>